<evidence type="ECO:0000313" key="3">
    <source>
        <dbReference type="Proteomes" id="UP000501705"/>
    </source>
</evidence>
<dbReference type="Proteomes" id="UP000501705">
    <property type="component" value="Chromosome"/>
</dbReference>
<dbReference type="AlphaFoldDB" id="A0A6G9XWM9"/>
<dbReference type="RefSeq" id="WP_167464407.1">
    <property type="nucleotide sequence ID" value="NZ_CP046171.1"/>
</dbReference>
<sequence>MTYGVELDLRLMIINHVKQAMAERGALTRSELAAFPVGDSTLRLIDQNKGIWNPSWLQATLSIVSKPNSPYSDEEVGDSLYAYAYRDGSTNGDNTKLRRACELELPIILLRWIHPGTYVPVLPVYVVRDDIANRKFILALDETLRTVGDPQHLDPIQRTYAKRLTNQRLHQPAFRGRVLLAYGRRCTICSIGHVQLLDAAHIISDTKEHGYPEVTNGLCLCKIHHAAFDADLLGISPDYQIHISKKLMQDSSEGSMLMHGLQAMDGKELSLPARRTDRPDKERLAERFAEYQSVN</sequence>
<organism evidence="2 3">
    <name type="scientific">Nocardia brasiliensis</name>
    <dbReference type="NCBI Taxonomy" id="37326"/>
    <lineage>
        <taxon>Bacteria</taxon>
        <taxon>Bacillati</taxon>
        <taxon>Actinomycetota</taxon>
        <taxon>Actinomycetes</taxon>
        <taxon>Mycobacteriales</taxon>
        <taxon>Nocardiaceae</taxon>
        <taxon>Nocardia</taxon>
    </lineage>
</organism>
<proteinExistence type="predicted"/>
<name>A0A6G9XWM9_NOCBR</name>
<keyword evidence="2" id="KW-0255">Endonuclease</keyword>
<protein>
    <submittedName>
        <fullName evidence="2">Restriction endonuclease</fullName>
    </submittedName>
</protein>
<evidence type="ECO:0000313" key="2">
    <source>
        <dbReference type="EMBL" id="QIS05325.1"/>
    </source>
</evidence>
<keyword evidence="2" id="KW-0540">Nuclease</keyword>
<dbReference type="InterPro" id="IPR003615">
    <property type="entry name" value="HNH_nuc"/>
</dbReference>
<keyword evidence="2" id="KW-0378">Hydrolase</keyword>
<feature type="domain" description="HNH nuclease" evidence="1">
    <location>
        <begin position="186"/>
        <end position="235"/>
    </location>
</feature>
<reference evidence="2 3" key="1">
    <citation type="journal article" date="2019" name="ACS Chem. Biol.">
        <title>Identification and Mobilization of a Cryptic Antibiotic Biosynthesis Gene Locus from a Human-Pathogenic Nocardia Isolate.</title>
        <authorList>
            <person name="Herisse M."/>
            <person name="Ishida K."/>
            <person name="Porter J.L."/>
            <person name="Howden B."/>
            <person name="Hertweck C."/>
            <person name="Stinear T.P."/>
            <person name="Pidot S.J."/>
        </authorList>
    </citation>
    <scope>NUCLEOTIDE SEQUENCE [LARGE SCALE GENOMIC DNA]</scope>
    <source>
        <strain evidence="2 3">AUSMDU00024985</strain>
    </source>
</reference>
<dbReference type="EMBL" id="CP046171">
    <property type="protein sequence ID" value="QIS05325.1"/>
    <property type="molecule type" value="Genomic_DNA"/>
</dbReference>
<dbReference type="GO" id="GO:0004519">
    <property type="term" value="F:endonuclease activity"/>
    <property type="evidence" value="ECO:0007669"/>
    <property type="project" value="UniProtKB-KW"/>
</dbReference>
<gene>
    <name evidence="2" type="ORF">F5X71_26130</name>
</gene>
<evidence type="ECO:0000259" key="1">
    <source>
        <dbReference type="Pfam" id="PF13391"/>
    </source>
</evidence>
<accession>A0A6G9XWM9</accession>
<dbReference type="Pfam" id="PF13391">
    <property type="entry name" value="HNH_2"/>
    <property type="match status" value="1"/>
</dbReference>